<dbReference type="VEuPathDB" id="VectorBase:AEPI001252"/>
<accession>A0A182P2W6</accession>
<reference evidence="2" key="2">
    <citation type="submission" date="2020-05" db="UniProtKB">
        <authorList>
            <consortium name="EnsemblMetazoa"/>
        </authorList>
    </citation>
    <scope>IDENTIFICATION</scope>
    <source>
        <strain evidence="2">Epiroticus2</strain>
    </source>
</reference>
<feature type="compositionally biased region" description="Basic and acidic residues" evidence="1">
    <location>
        <begin position="193"/>
        <end position="206"/>
    </location>
</feature>
<protein>
    <submittedName>
        <fullName evidence="2">Uncharacterized protein</fullName>
    </submittedName>
</protein>
<sequence>MAVTLKQEVNLSRRACRPTAAHGSPAQRTLVDVLPEECNSDWRQCNDTTSDCGAPGANNGSVVIQAKQKPTADSCSLLPSCLLAALVMCTGQVLLQPRLGRLCIYVVLGSALLSHNAFVLARPNLSAPASGEKVPVGQLSPLDLAFDASSSGSLTSASQLKRSAEAAAIIASPSPSADVGDHGEEMAAGGHGRAGEGEGGEHGGEHVVDRYPVSQVDFSRVETPFVIGVWILSASIAKI</sequence>
<organism evidence="2 3">
    <name type="scientific">Anopheles epiroticus</name>
    <dbReference type="NCBI Taxonomy" id="199890"/>
    <lineage>
        <taxon>Eukaryota</taxon>
        <taxon>Metazoa</taxon>
        <taxon>Ecdysozoa</taxon>
        <taxon>Arthropoda</taxon>
        <taxon>Hexapoda</taxon>
        <taxon>Insecta</taxon>
        <taxon>Pterygota</taxon>
        <taxon>Neoptera</taxon>
        <taxon>Endopterygota</taxon>
        <taxon>Diptera</taxon>
        <taxon>Nematocera</taxon>
        <taxon>Culicoidea</taxon>
        <taxon>Culicidae</taxon>
        <taxon>Anophelinae</taxon>
        <taxon>Anopheles</taxon>
    </lineage>
</organism>
<name>A0A182P2W6_9DIPT</name>
<dbReference type="AlphaFoldDB" id="A0A182P2W6"/>
<reference evidence="3" key="1">
    <citation type="submission" date="2013-03" db="EMBL/GenBank/DDBJ databases">
        <title>The Genome Sequence of Anopheles epiroticus epiroticus2.</title>
        <authorList>
            <consortium name="The Broad Institute Genomics Platform"/>
            <person name="Neafsey D.E."/>
            <person name="Howell P."/>
            <person name="Walker B."/>
            <person name="Young S.K."/>
            <person name="Zeng Q."/>
            <person name="Gargeya S."/>
            <person name="Fitzgerald M."/>
            <person name="Haas B."/>
            <person name="Abouelleil A."/>
            <person name="Allen A.W."/>
            <person name="Alvarado L."/>
            <person name="Arachchi H.M."/>
            <person name="Berlin A.M."/>
            <person name="Chapman S.B."/>
            <person name="Gainer-Dewar J."/>
            <person name="Goldberg J."/>
            <person name="Griggs A."/>
            <person name="Gujja S."/>
            <person name="Hansen M."/>
            <person name="Howarth C."/>
            <person name="Imamovic A."/>
            <person name="Ireland A."/>
            <person name="Larimer J."/>
            <person name="McCowan C."/>
            <person name="Murphy C."/>
            <person name="Pearson M."/>
            <person name="Poon T.W."/>
            <person name="Priest M."/>
            <person name="Roberts A."/>
            <person name="Saif S."/>
            <person name="Shea T."/>
            <person name="Sisk P."/>
            <person name="Sykes S."/>
            <person name="Wortman J."/>
            <person name="Nusbaum C."/>
            <person name="Birren B."/>
        </authorList>
    </citation>
    <scope>NUCLEOTIDE SEQUENCE [LARGE SCALE GENOMIC DNA]</scope>
    <source>
        <strain evidence="3">Epiroticus2</strain>
    </source>
</reference>
<dbReference type="STRING" id="199890.A0A182P2W6"/>
<dbReference type="EnsemblMetazoa" id="AEPI001252-RA">
    <property type="protein sequence ID" value="AEPI001252-PA"/>
    <property type="gene ID" value="AEPI001252"/>
</dbReference>
<feature type="region of interest" description="Disordered" evidence="1">
    <location>
        <begin position="173"/>
        <end position="206"/>
    </location>
</feature>
<evidence type="ECO:0000313" key="2">
    <source>
        <dbReference type="EnsemblMetazoa" id="AEPI001252-PA"/>
    </source>
</evidence>
<evidence type="ECO:0000256" key="1">
    <source>
        <dbReference type="SAM" id="MobiDB-lite"/>
    </source>
</evidence>
<evidence type="ECO:0000313" key="3">
    <source>
        <dbReference type="Proteomes" id="UP000075885"/>
    </source>
</evidence>
<dbReference type="Proteomes" id="UP000075885">
    <property type="component" value="Unassembled WGS sequence"/>
</dbReference>
<keyword evidence="3" id="KW-1185">Reference proteome</keyword>
<proteinExistence type="predicted"/>